<dbReference type="Gene3D" id="3.40.50.1370">
    <property type="entry name" value="Aspartate/ornithine carbamoyltransferase"/>
    <property type="match status" value="2"/>
</dbReference>
<evidence type="ECO:0000256" key="8">
    <source>
        <dbReference type="HAMAP-Rule" id="MF_01109"/>
    </source>
</evidence>
<proteinExistence type="inferred from homology"/>
<dbReference type="EMBL" id="AFBQ01000037">
    <property type="protein sequence ID" value="EHY32276.1"/>
    <property type="molecule type" value="Genomic_DNA"/>
</dbReference>
<dbReference type="NCBIfam" id="TIGR00658">
    <property type="entry name" value="orni_carb_tr"/>
    <property type="match status" value="1"/>
</dbReference>
<dbReference type="Pfam" id="PF00185">
    <property type="entry name" value="OTCace"/>
    <property type="match status" value="1"/>
</dbReference>
<dbReference type="HAMAP" id="MF_01109">
    <property type="entry name" value="OTCase"/>
    <property type="match status" value="1"/>
</dbReference>
<dbReference type="PRINTS" id="PR00100">
    <property type="entry name" value="AOTCASE"/>
</dbReference>
<dbReference type="GO" id="GO:0042450">
    <property type="term" value="P:L-arginine biosynthetic process via ornithine"/>
    <property type="evidence" value="ECO:0007669"/>
    <property type="project" value="UniProtKB-UniRule"/>
</dbReference>
<gene>
    <name evidence="11" type="ORF">HMPREF9440_00328</name>
</gene>
<dbReference type="GO" id="GO:0005737">
    <property type="term" value="C:cytoplasm"/>
    <property type="evidence" value="ECO:0007669"/>
    <property type="project" value="UniProtKB-SubCell"/>
</dbReference>
<feature type="binding site" evidence="8">
    <location>
        <begin position="57"/>
        <end position="60"/>
    </location>
    <ligand>
        <name>carbamoyl phosphate</name>
        <dbReference type="ChEBI" id="CHEBI:58228"/>
    </ligand>
</feature>
<evidence type="ECO:0000313" key="11">
    <source>
        <dbReference type="EMBL" id="EHY32276.1"/>
    </source>
</evidence>
<dbReference type="UniPathway" id="UPA00068">
    <property type="reaction ID" value="UER00112"/>
</dbReference>
<organism evidence="11 12">
    <name type="scientific">Sutterella parvirubra YIT 11816</name>
    <dbReference type="NCBI Taxonomy" id="762967"/>
    <lineage>
        <taxon>Bacteria</taxon>
        <taxon>Pseudomonadati</taxon>
        <taxon>Pseudomonadota</taxon>
        <taxon>Betaproteobacteria</taxon>
        <taxon>Burkholderiales</taxon>
        <taxon>Sutterellaceae</taxon>
        <taxon>Sutterella</taxon>
    </lineage>
</organism>
<dbReference type="EC" id="2.1.3.3" evidence="4 8"/>
<dbReference type="SUPFAM" id="SSF53671">
    <property type="entry name" value="Aspartate/ornithine carbamoyltransferase"/>
    <property type="match status" value="1"/>
</dbReference>
<dbReference type="InterPro" id="IPR036901">
    <property type="entry name" value="Asp/Orn_carbamoylTrfase_sf"/>
</dbReference>
<feature type="binding site" evidence="8">
    <location>
        <position position="321"/>
    </location>
    <ligand>
        <name>carbamoyl phosphate</name>
        <dbReference type="ChEBI" id="CHEBI:58228"/>
    </ligand>
</feature>
<keyword evidence="6 8" id="KW-0808">Transferase</keyword>
<dbReference type="AlphaFoldDB" id="H3KC78"/>
<reference evidence="11 12" key="1">
    <citation type="submission" date="2011-11" db="EMBL/GenBank/DDBJ databases">
        <authorList>
            <person name="Weinstock G."/>
            <person name="Sodergren E."/>
            <person name="Clifton S."/>
            <person name="Fulton L."/>
            <person name="Fulton B."/>
            <person name="Courtney L."/>
            <person name="Fronick C."/>
            <person name="Harrison M."/>
            <person name="Strong C."/>
            <person name="Farmer C."/>
            <person name="Delahaunty K."/>
            <person name="Markovic C."/>
            <person name="Hall O."/>
            <person name="Minx P."/>
            <person name="Tomlinson C."/>
            <person name="Mitreva M."/>
            <person name="Hou S."/>
            <person name="Chen J."/>
            <person name="Wollam A."/>
            <person name="Pepin K.H."/>
            <person name="Johnson M."/>
            <person name="Bhonagiri V."/>
            <person name="Zhang X."/>
            <person name="Suruliraj S."/>
            <person name="Warren W."/>
            <person name="Chinwalla A."/>
            <person name="Mardis E.R."/>
            <person name="Wilson R.K."/>
        </authorList>
    </citation>
    <scope>NUCLEOTIDE SEQUENCE [LARGE SCALE GENOMIC DNA]</scope>
    <source>
        <strain evidence="11 12">YIT 11816</strain>
    </source>
</reference>
<feature type="binding site" evidence="8">
    <location>
        <position position="168"/>
    </location>
    <ligand>
        <name>L-ornithine</name>
        <dbReference type="ChEBI" id="CHEBI:46911"/>
    </ligand>
</feature>
<feature type="binding site" evidence="8">
    <location>
        <position position="108"/>
    </location>
    <ligand>
        <name>carbamoyl phosphate</name>
        <dbReference type="ChEBI" id="CHEBI:58228"/>
    </ligand>
</feature>
<dbReference type="Pfam" id="PF02729">
    <property type="entry name" value="OTCace_N"/>
    <property type="match status" value="1"/>
</dbReference>
<dbReference type="InterPro" id="IPR024904">
    <property type="entry name" value="OTCase_ArgI"/>
</dbReference>
<dbReference type="GO" id="GO:0004585">
    <property type="term" value="F:ornithine carbamoyltransferase activity"/>
    <property type="evidence" value="ECO:0007669"/>
    <property type="project" value="UniProtKB-UniRule"/>
</dbReference>
<dbReference type="Proteomes" id="UP000004956">
    <property type="component" value="Unassembled WGS sequence"/>
</dbReference>
<feature type="binding site" evidence="8">
    <location>
        <position position="232"/>
    </location>
    <ligand>
        <name>L-ornithine</name>
        <dbReference type="ChEBI" id="CHEBI:46911"/>
    </ligand>
</feature>
<evidence type="ECO:0000256" key="3">
    <source>
        <dbReference type="ARBA" id="ARBA00007805"/>
    </source>
</evidence>
<comment type="similarity">
    <text evidence="3 8">Belongs to the aspartate/ornithine carbamoyltransferase superfamily. OTCase family.</text>
</comment>
<feature type="binding site" evidence="8">
    <location>
        <begin position="135"/>
        <end position="138"/>
    </location>
    <ligand>
        <name>carbamoyl phosphate</name>
        <dbReference type="ChEBI" id="CHEBI:58228"/>
    </ligand>
</feature>
<dbReference type="STRING" id="762967.HMPREF9440_00328"/>
<dbReference type="PRINTS" id="PR00102">
    <property type="entry name" value="OTCASE"/>
</dbReference>
<comment type="caution">
    <text evidence="11">The sequence shown here is derived from an EMBL/GenBank/DDBJ whole genome shotgun (WGS) entry which is preliminary data.</text>
</comment>
<evidence type="ECO:0000256" key="1">
    <source>
        <dbReference type="ARBA" id="ARBA00004496"/>
    </source>
</evidence>
<accession>H3KC78</accession>
<feature type="binding site" evidence="8">
    <location>
        <begin position="236"/>
        <end position="237"/>
    </location>
    <ligand>
        <name>L-ornithine</name>
        <dbReference type="ChEBI" id="CHEBI:46911"/>
    </ligand>
</feature>
<comment type="pathway">
    <text evidence="2">Amino-acid biosynthesis; L-arginine biosynthesis; L-arginine from L-ornithine and carbamoyl phosphate: step 1/3.</text>
</comment>
<dbReference type="PANTHER" id="PTHR45753:SF2">
    <property type="entry name" value="ORNITHINE CARBAMOYLTRANSFERASE"/>
    <property type="match status" value="1"/>
</dbReference>
<dbReference type="OrthoDB" id="9802587at2"/>
<feature type="binding site" evidence="8">
    <location>
        <position position="84"/>
    </location>
    <ligand>
        <name>carbamoyl phosphate</name>
        <dbReference type="ChEBI" id="CHEBI:58228"/>
    </ligand>
</feature>
<dbReference type="PANTHER" id="PTHR45753">
    <property type="entry name" value="ORNITHINE CARBAMOYLTRANSFERASE, MITOCHONDRIAL"/>
    <property type="match status" value="1"/>
</dbReference>
<dbReference type="RefSeq" id="WP_008540779.1">
    <property type="nucleotide sequence ID" value="NZ_JH604869.1"/>
</dbReference>
<evidence type="ECO:0000259" key="9">
    <source>
        <dbReference type="Pfam" id="PF00185"/>
    </source>
</evidence>
<evidence type="ECO:0000313" key="12">
    <source>
        <dbReference type="Proteomes" id="UP000004956"/>
    </source>
</evidence>
<dbReference type="InterPro" id="IPR006131">
    <property type="entry name" value="Asp_carbamoyltransf_Asp/Orn-bd"/>
</dbReference>
<comment type="subcellular location">
    <subcellularLocation>
        <location evidence="1 8">Cytoplasm</location>
    </subcellularLocation>
</comment>
<evidence type="ECO:0000256" key="7">
    <source>
        <dbReference type="ARBA" id="ARBA00048772"/>
    </source>
</evidence>
<keyword evidence="8" id="KW-0963">Cytoplasm</keyword>
<evidence type="ECO:0000256" key="5">
    <source>
        <dbReference type="ARBA" id="ARBA00016634"/>
    </source>
</evidence>
<evidence type="ECO:0000256" key="6">
    <source>
        <dbReference type="ARBA" id="ARBA00022679"/>
    </source>
</evidence>
<dbReference type="GO" id="GO:0019240">
    <property type="term" value="P:citrulline biosynthetic process"/>
    <property type="evidence" value="ECO:0007669"/>
    <property type="project" value="TreeGrafter"/>
</dbReference>
<evidence type="ECO:0000259" key="10">
    <source>
        <dbReference type="Pfam" id="PF02729"/>
    </source>
</evidence>
<comment type="catalytic activity">
    <reaction evidence="7 8">
        <text>carbamoyl phosphate + L-ornithine = L-citrulline + phosphate + H(+)</text>
        <dbReference type="Rhea" id="RHEA:19513"/>
        <dbReference type="ChEBI" id="CHEBI:15378"/>
        <dbReference type="ChEBI" id="CHEBI:43474"/>
        <dbReference type="ChEBI" id="CHEBI:46911"/>
        <dbReference type="ChEBI" id="CHEBI:57743"/>
        <dbReference type="ChEBI" id="CHEBI:58228"/>
        <dbReference type="EC" id="2.1.3.3"/>
    </reaction>
</comment>
<dbReference type="GO" id="GO:0016597">
    <property type="term" value="F:amino acid binding"/>
    <property type="evidence" value="ECO:0007669"/>
    <property type="project" value="InterPro"/>
</dbReference>
<dbReference type="InterPro" id="IPR006132">
    <property type="entry name" value="Asp/Orn_carbamoyltranf_P-bd"/>
</dbReference>
<evidence type="ECO:0000256" key="4">
    <source>
        <dbReference type="ARBA" id="ARBA00013007"/>
    </source>
</evidence>
<dbReference type="FunFam" id="3.40.50.1370:FF:000008">
    <property type="entry name" value="Ornithine carbamoyltransferase"/>
    <property type="match status" value="1"/>
</dbReference>
<dbReference type="PROSITE" id="PS00097">
    <property type="entry name" value="CARBAMOYLTRANSFERASE"/>
    <property type="match status" value="1"/>
</dbReference>
<name>H3KC78_9BURK</name>
<dbReference type="NCBIfam" id="NF002470">
    <property type="entry name" value="PRK01713.1"/>
    <property type="match status" value="1"/>
</dbReference>
<feature type="domain" description="Aspartate/ornithine carbamoyltransferase carbamoyl-P binding" evidence="10">
    <location>
        <begin position="8"/>
        <end position="148"/>
    </location>
</feature>
<protein>
    <recommendedName>
        <fullName evidence="5 8">Ornithine carbamoyltransferase</fullName>
        <shortName evidence="8">OTCase</shortName>
        <ecNumber evidence="4 8">2.1.3.3</ecNumber>
    </recommendedName>
</protein>
<dbReference type="InterPro" id="IPR002292">
    <property type="entry name" value="Orn/put_carbamltrans"/>
</dbReference>
<evidence type="ECO:0000256" key="2">
    <source>
        <dbReference type="ARBA" id="ARBA00004975"/>
    </source>
</evidence>
<dbReference type="PATRIC" id="fig|762967.3.peg.276"/>
<feature type="domain" description="Aspartate/ornithine carbamoyltransferase Asp/Orn-binding" evidence="9">
    <location>
        <begin position="155"/>
        <end position="330"/>
    </location>
</feature>
<dbReference type="HOGENOM" id="CLU_043846_3_1_4"/>
<dbReference type="InterPro" id="IPR006130">
    <property type="entry name" value="Asp/Orn_carbamoylTrfase"/>
</dbReference>
<keyword evidence="12" id="KW-1185">Reference proteome</keyword>
<sequence length="334" mass="37032">MAVNLKNRHLLSLVHHTAEEIDYLVDLAIDLKRAKKLGNEPQLLKGKNIALIFEKTSTRTRSAFEVAAYDQGAHTTYFEPSTSQIGHKESIKDTARVLGGMYDAIEYRGFAQTTVEELAQYAGVPVFNGLTDEWHPTQMLCDLMTMKESCGKKWKDIAFTYLGDARFNTGNSLLMVGAKMGMDVRIAAPKSLWPSLDLIHLCQEMAKTSGAKITITEDPVEAVQGTDFIHTDIWVSMGEPKEVWDERIALLMPYQVNAQLMAASGNPEVKLMHCLPAFHNTETKVGKEIAAMYPNLANGIEVTEEVFESPASIVFHQASNRLHTIKAAMVASLS</sequence>
<feature type="binding site" evidence="8">
    <location>
        <begin position="274"/>
        <end position="275"/>
    </location>
    <ligand>
        <name>carbamoyl phosphate</name>
        <dbReference type="ChEBI" id="CHEBI:58228"/>
    </ligand>
</feature>